<dbReference type="RefSeq" id="WP_184986473.1">
    <property type="nucleotide sequence ID" value="NZ_BAAALO010000110.1"/>
</dbReference>
<organism evidence="2 3">
    <name type="scientific">Sphaerisporangium rubeum</name>
    <dbReference type="NCBI Taxonomy" id="321317"/>
    <lineage>
        <taxon>Bacteria</taxon>
        <taxon>Bacillati</taxon>
        <taxon>Actinomycetota</taxon>
        <taxon>Actinomycetes</taxon>
        <taxon>Streptosporangiales</taxon>
        <taxon>Streptosporangiaceae</taxon>
        <taxon>Sphaerisporangium</taxon>
    </lineage>
</organism>
<proteinExistence type="predicted"/>
<name>A0A7X0MAV5_9ACTN</name>
<dbReference type="Pfam" id="PF09509">
    <property type="entry name" value="Hypoth_Ymh"/>
    <property type="match status" value="1"/>
</dbReference>
<sequence>MALARRSSGFLGQISEPLTRIRQGANGEEQADVYGSVQEDKALFGIETDIEEGDLIQKPLPTGKIKTYRVAKVTYHNPPGMPSHIHHVEARIEPMNARPPVSSRRVELPGLHPKISDAAGALFVDGHFSKAVLAAFQAVEHEVQQKTQLNDSGVSLMHKAFNQANPHINVARHTGRNAQDEQEGFRFLFAGAMGGLRNPRAHGVDLPDSEQEALEYLAFASALMRRL</sequence>
<accession>A0A7X0MAV5</accession>
<keyword evidence="3" id="KW-1185">Reference proteome</keyword>
<dbReference type="EMBL" id="JACHIU010000001">
    <property type="protein sequence ID" value="MBB6476436.1"/>
    <property type="molecule type" value="Genomic_DNA"/>
</dbReference>
<comment type="caution">
    <text evidence="2">The sequence shown here is derived from an EMBL/GenBank/DDBJ whole genome shotgun (WGS) entry which is preliminary data.</text>
</comment>
<dbReference type="NCBIfam" id="TIGR02391">
    <property type="entry name" value="hypoth_ymh"/>
    <property type="match status" value="1"/>
</dbReference>
<evidence type="ECO:0000313" key="2">
    <source>
        <dbReference type="EMBL" id="MBB6476436.1"/>
    </source>
</evidence>
<protein>
    <submittedName>
        <fullName evidence="2">Uncharacterized protein (TIGR02391 family)</fullName>
    </submittedName>
</protein>
<dbReference type="Proteomes" id="UP000555564">
    <property type="component" value="Unassembled WGS sequence"/>
</dbReference>
<gene>
    <name evidence="2" type="ORF">BJ992_005867</name>
</gene>
<evidence type="ECO:0000313" key="3">
    <source>
        <dbReference type="Proteomes" id="UP000555564"/>
    </source>
</evidence>
<reference evidence="2 3" key="1">
    <citation type="submission" date="2020-08" db="EMBL/GenBank/DDBJ databases">
        <title>Sequencing the genomes of 1000 actinobacteria strains.</title>
        <authorList>
            <person name="Klenk H.-P."/>
        </authorList>
    </citation>
    <scope>NUCLEOTIDE SEQUENCE [LARGE SCALE GENOMIC DNA]</scope>
    <source>
        <strain evidence="2 3">DSM 44936</strain>
    </source>
</reference>
<evidence type="ECO:0000259" key="1">
    <source>
        <dbReference type="Pfam" id="PF09509"/>
    </source>
</evidence>
<feature type="domain" description="Conserved hypothetical protein CHP02391" evidence="1">
    <location>
        <begin position="110"/>
        <end position="227"/>
    </location>
</feature>
<dbReference type="InterPro" id="IPR012654">
    <property type="entry name" value="CHP02391"/>
</dbReference>
<dbReference type="AlphaFoldDB" id="A0A7X0MAV5"/>